<keyword evidence="17" id="KW-0829">Tyrosine-protein kinase</keyword>
<dbReference type="EMBL" id="CABDUW010002549">
    <property type="protein sequence ID" value="VTJ87231.1"/>
    <property type="molecule type" value="Genomic_DNA"/>
</dbReference>
<keyword evidence="8" id="KW-0053">Apoptosis</keyword>
<evidence type="ECO:0000256" key="27">
    <source>
        <dbReference type="ARBA" id="ARBA00083185"/>
    </source>
</evidence>
<evidence type="ECO:0000256" key="4">
    <source>
        <dbReference type="ARBA" id="ARBA00022490"/>
    </source>
</evidence>
<dbReference type="GO" id="GO:0006950">
    <property type="term" value="P:response to stress"/>
    <property type="evidence" value="ECO:0007669"/>
    <property type="project" value="UniProtKB-ARBA"/>
</dbReference>
<comment type="subcellular location">
    <subcellularLocation>
        <location evidence="3">Cytoplasm</location>
    </subcellularLocation>
    <subcellularLocation>
        <location evidence="2">Nucleus</location>
    </subcellularLocation>
</comment>
<comment type="similarity">
    <text evidence="19">Belongs to the protein kinase superfamily. STE Ser/Thr protein kinase family. MAP kinase kinase subfamily.</text>
</comment>
<evidence type="ECO:0000256" key="8">
    <source>
        <dbReference type="ARBA" id="ARBA00022703"/>
    </source>
</evidence>
<gene>
    <name evidence="31" type="ORF">MONAX_5E002732</name>
</gene>
<accession>A0A5E4D207</accession>
<evidence type="ECO:0000256" key="20">
    <source>
        <dbReference type="ARBA" id="ARBA00038999"/>
    </source>
</evidence>
<proteinExistence type="inferred from homology"/>
<evidence type="ECO:0000313" key="32">
    <source>
        <dbReference type="Proteomes" id="UP000335636"/>
    </source>
</evidence>
<dbReference type="EC" id="2.7.12.2" evidence="20"/>
<dbReference type="InterPro" id="IPR008271">
    <property type="entry name" value="Ser/Thr_kinase_AS"/>
</dbReference>
<dbReference type="PANTHER" id="PTHR47238:SF2">
    <property type="entry name" value="DUAL SPECIFICITY MITOGEN-ACTIVATED PROTEIN KINASE KINASE HEMIPTEROUS"/>
    <property type="match status" value="1"/>
</dbReference>
<comment type="cofactor">
    <cofactor evidence="1">
        <name>Mg(2+)</name>
        <dbReference type="ChEBI" id="CHEBI:18420"/>
    </cofactor>
</comment>
<evidence type="ECO:0000259" key="30">
    <source>
        <dbReference type="PROSITE" id="PS50011"/>
    </source>
</evidence>
<feature type="region of interest" description="Disordered" evidence="28">
    <location>
        <begin position="686"/>
        <end position="709"/>
    </location>
</feature>
<dbReference type="GO" id="GO:0008545">
    <property type="term" value="F:JUN kinase kinase activity"/>
    <property type="evidence" value="ECO:0007669"/>
    <property type="project" value="UniProtKB-ARBA"/>
</dbReference>
<evidence type="ECO:0000256" key="23">
    <source>
        <dbReference type="ARBA" id="ARBA00051693"/>
    </source>
</evidence>
<dbReference type="PROSITE" id="PS50011">
    <property type="entry name" value="PROTEIN_KINASE_DOM"/>
    <property type="match status" value="1"/>
</dbReference>
<keyword evidence="29" id="KW-0812">Transmembrane</keyword>
<evidence type="ECO:0000256" key="24">
    <source>
        <dbReference type="ARBA" id="ARBA00073834"/>
    </source>
</evidence>
<evidence type="ECO:0000256" key="7">
    <source>
        <dbReference type="ARBA" id="ARBA00022679"/>
    </source>
</evidence>
<keyword evidence="5" id="KW-0723">Serine/threonine-protein kinase</keyword>
<dbReference type="FunFam" id="1.10.510.10:FF:000214">
    <property type="entry name" value="Dual specificity mitogen-activated protein kinase kinase 7"/>
    <property type="match status" value="1"/>
</dbReference>
<evidence type="ECO:0000256" key="1">
    <source>
        <dbReference type="ARBA" id="ARBA00001946"/>
    </source>
</evidence>
<keyword evidence="18" id="KW-0539">Nucleus</keyword>
<evidence type="ECO:0000256" key="5">
    <source>
        <dbReference type="ARBA" id="ARBA00022527"/>
    </source>
</evidence>
<dbReference type="GO" id="GO:0005634">
    <property type="term" value="C:nucleus"/>
    <property type="evidence" value="ECO:0007669"/>
    <property type="project" value="UniProtKB-SubCell"/>
</dbReference>
<dbReference type="CDD" id="cd06618">
    <property type="entry name" value="PKc_MKK7"/>
    <property type="match status" value="1"/>
</dbReference>
<evidence type="ECO:0000313" key="31">
    <source>
        <dbReference type="EMBL" id="VTJ87231.1"/>
    </source>
</evidence>
<evidence type="ECO:0000256" key="15">
    <source>
        <dbReference type="ARBA" id="ARBA00023016"/>
    </source>
</evidence>
<dbReference type="Gene3D" id="3.30.200.20">
    <property type="entry name" value="Phosphorylase Kinase, domain 1"/>
    <property type="match status" value="1"/>
</dbReference>
<dbReference type="SUPFAM" id="SSF56112">
    <property type="entry name" value="Protein kinase-like (PK-like)"/>
    <property type="match status" value="1"/>
</dbReference>
<feature type="compositionally biased region" description="Polar residues" evidence="28">
    <location>
        <begin position="698"/>
        <end position="709"/>
    </location>
</feature>
<dbReference type="Pfam" id="PF00069">
    <property type="entry name" value="Pkinase"/>
    <property type="match status" value="1"/>
</dbReference>
<dbReference type="GO" id="GO:0019899">
    <property type="term" value="F:enzyme binding"/>
    <property type="evidence" value="ECO:0007669"/>
    <property type="project" value="UniProtKB-ARBA"/>
</dbReference>
<comment type="catalytic activity">
    <reaction evidence="23">
        <text>L-tyrosyl-[protein] + ATP = O-phospho-L-tyrosyl-[protein] + ADP + H(+)</text>
        <dbReference type="Rhea" id="RHEA:10596"/>
        <dbReference type="Rhea" id="RHEA-COMP:10136"/>
        <dbReference type="Rhea" id="RHEA-COMP:20101"/>
        <dbReference type="ChEBI" id="CHEBI:15378"/>
        <dbReference type="ChEBI" id="CHEBI:30616"/>
        <dbReference type="ChEBI" id="CHEBI:46858"/>
        <dbReference type="ChEBI" id="CHEBI:61978"/>
        <dbReference type="ChEBI" id="CHEBI:456216"/>
        <dbReference type="EC" id="2.7.12.2"/>
    </reaction>
</comment>
<evidence type="ECO:0000256" key="9">
    <source>
        <dbReference type="ARBA" id="ARBA00022723"/>
    </source>
</evidence>
<evidence type="ECO:0000256" key="25">
    <source>
        <dbReference type="ARBA" id="ARBA00077430"/>
    </source>
</evidence>
<dbReference type="SMART" id="SM00220">
    <property type="entry name" value="S_TKc"/>
    <property type="match status" value="1"/>
</dbReference>
<keyword evidence="32" id="KW-1185">Reference proteome</keyword>
<dbReference type="GO" id="GO:0000287">
    <property type="term" value="F:magnesium ion binding"/>
    <property type="evidence" value="ECO:0007669"/>
    <property type="project" value="UniProtKB-ARBA"/>
</dbReference>
<dbReference type="PROSITE" id="PS00108">
    <property type="entry name" value="PROTEIN_KINASE_ST"/>
    <property type="match status" value="1"/>
</dbReference>
<keyword evidence="6" id="KW-0597">Phosphoprotein</keyword>
<feature type="region of interest" description="Disordered" evidence="28">
    <location>
        <begin position="18"/>
        <end position="76"/>
    </location>
</feature>
<keyword evidence="7" id="KW-0808">Transferase</keyword>
<evidence type="ECO:0000256" key="26">
    <source>
        <dbReference type="ARBA" id="ARBA00081151"/>
    </source>
</evidence>
<dbReference type="GO" id="GO:0004713">
    <property type="term" value="F:protein tyrosine kinase activity"/>
    <property type="evidence" value="ECO:0007669"/>
    <property type="project" value="UniProtKB-KW"/>
</dbReference>
<keyword evidence="29" id="KW-1133">Transmembrane helix</keyword>
<keyword evidence="11" id="KW-0418">Kinase</keyword>
<protein>
    <recommendedName>
        <fullName evidence="24">Dual specificity mitogen-activated protein kinase kinase 7</fullName>
        <ecNumber evidence="20">2.7.12.2</ecNumber>
    </recommendedName>
    <alternativeName>
        <fullName evidence="26">JNK-activating kinase 2</fullName>
    </alternativeName>
    <alternativeName>
        <fullName evidence="25">MAPK/ERK kinase 7</fullName>
    </alternativeName>
    <alternativeName>
        <fullName evidence="27">c-Jun N-terminal kinase kinase 2</fullName>
    </alternativeName>
</protein>
<feature type="transmembrane region" description="Helical" evidence="29">
    <location>
        <begin position="626"/>
        <end position="649"/>
    </location>
</feature>
<keyword evidence="16" id="KW-0175">Coiled coil</keyword>
<dbReference type="InterPro" id="IPR042235">
    <property type="entry name" value="ZP-C_dom"/>
</dbReference>
<evidence type="ECO:0000256" key="10">
    <source>
        <dbReference type="ARBA" id="ARBA00022741"/>
    </source>
</evidence>
<dbReference type="Gene3D" id="2.60.40.4100">
    <property type="entry name" value="Zona pellucida, ZP-C domain"/>
    <property type="match status" value="1"/>
</dbReference>
<dbReference type="Pfam" id="PF00100">
    <property type="entry name" value="Zona_pellucida"/>
    <property type="match status" value="1"/>
</dbReference>
<evidence type="ECO:0000256" key="28">
    <source>
        <dbReference type="SAM" id="MobiDB-lite"/>
    </source>
</evidence>
<evidence type="ECO:0000256" key="3">
    <source>
        <dbReference type="ARBA" id="ARBA00004496"/>
    </source>
</evidence>
<name>A0A5E4D207_MARMO</name>
<evidence type="ECO:0000256" key="21">
    <source>
        <dbReference type="ARBA" id="ARBA00049014"/>
    </source>
</evidence>
<evidence type="ECO:0000256" key="16">
    <source>
        <dbReference type="ARBA" id="ARBA00023054"/>
    </source>
</evidence>
<dbReference type="Proteomes" id="UP000335636">
    <property type="component" value="Unassembled WGS sequence"/>
</dbReference>
<dbReference type="GO" id="GO:0004674">
    <property type="term" value="F:protein serine/threonine kinase activity"/>
    <property type="evidence" value="ECO:0007669"/>
    <property type="project" value="UniProtKB-KW"/>
</dbReference>
<evidence type="ECO:0000256" key="22">
    <source>
        <dbReference type="ARBA" id="ARBA00049299"/>
    </source>
</evidence>
<comment type="caution">
    <text evidence="31">The sequence shown here is derived from an EMBL/GenBank/DDBJ whole genome shotgun (WGS) entry which is preliminary data.</text>
</comment>
<dbReference type="GO" id="GO:0006915">
    <property type="term" value="P:apoptotic process"/>
    <property type="evidence" value="ECO:0007669"/>
    <property type="project" value="UniProtKB-KW"/>
</dbReference>
<dbReference type="GO" id="GO:0005524">
    <property type="term" value="F:ATP binding"/>
    <property type="evidence" value="ECO:0007669"/>
    <property type="project" value="UniProtKB-KW"/>
</dbReference>
<dbReference type="GO" id="GO:0005737">
    <property type="term" value="C:cytoplasm"/>
    <property type="evidence" value="ECO:0007669"/>
    <property type="project" value="UniProtKB-SubCell"/>
</dbReference>
<dbReference type="InterPro" id="IPR055355">
    <property type="entry name" value="ZP-C"/>
</dbReference>
<dbReference type="PANTHER" id="PTHR47238">
    <property type="entry name" value="MITOGEN-ACTIVATED PROTEIN KINASE KINASE 5"/>
    <property type="match status" value="1"/>
</dbReference>
<dbReference type="InterPro" id="IPR000719">
    <property type="entry name" value="Prot_kinase_dom"/>
</dbReference>
<organism evidence="31 32">
    <name type="scientific">Marmota monax</name>
    <name type="common">Woodchuck</name>
    <dbReference type="NCBI Taxonomy" id="9995"/>
    <lineage>
        <taxon>Eukaryota</taxon>
        <taxon>Metazoa</taxon>
        <taxon>Chordata</taxon>
        <taxon>Craniata</taxon>
        <taxon>Vertebrata</taxon>
        <taxon>Euteleostomi</taxon>
        <taxon>Mammalia</taxon>
        <taxon>Eutheria</taxon>
        <taxon>Euarchontoglires</taxon>
        <taxon>Glires</taxon>
        <taxon>Rodentia</taxon>
        <taxon>Sciuromorpha</taxon>
        <taxon>Sciuridae</taxon>
        <taxon>Xerinae</taxon>
        <taxon>Marmotini</taxon>
        <taxon>Marmota</taxon>
    </lineage>
</organism>
<keyword evidence="29" id="KW-0472">Membrane</keyword>
<evidence type="ECO:0000256" key="29">
    <source>
        <dbReference type="SAM" id="Phobius"/>
    </source>
</evidence>
<evidence type="ECO:0000256" key="17">
    <source>
        <dbReference type="ARBA" id="ARBA00023137"/>
    </source>
</evidence>
<keyword evidence="15" id="KW-0346">Stress response</keyword>
<dbReference type="GO" id="GO:0046330">
    <property type="term" value="P:positive regulation of JNK cascade"/>
    <property type="evidence" value="ECO:0007669"/>
    <property type="project" value="UniProtKB-ARBA"/>
</dbReference>
<evidence type="ECO:0000256" key="13">
    <source>
        <dbReference type="ARBA" id="ARBA00022842"/>
    </source>
</evidence>
<dbReference type="InterPro" id="IPR052468">
    <property type="entry name" value="Dual_spec_MAPK_kinase"/>
</dbReference>
<evidence type="ECO:0000256" key="14">
    <source>
        <dbReference type="ARBA" id="ARBA00022990"/>
    </source>
</evidence>
<keyword evidence="13" id="KW-0460">Magnesium</keyword>
<evidence type="ECO:0000256" key="11">
    <source>
        <dbReference type="ARBA" id="ARBA00022777"/>
    </source>
</evidence>
<evidence type="ECO:0000256" key="18">
    <source>
        <dbReference type="ARBA" id="ARBA00023242"/>
    </source>
</evidence>
<feature type="domain" description="Protein kinase" evidence="30">
    <location>
        <begin position="120"/>
        <end position="380"/>
    </location>
</feature>
<dbReference type="AlphaFoldDB" id="A0A5E4D207"/>
<dbReference type="Gene3D" id="1.10.510.10">
    <property type="entry name" value="Transferase(Phosphotransferase) domain 1"/>
    <property type="match status" value="1"/>
</dbReference>
<keyword evidence="14" id="KW-0007">Acetylation</keyword>
<sequence>MAASSLEQKLSRLEAKLKQENREARRRIDLNLDISPQRPRPTLQLPLANDGGSRSPSSESSPQHPTPPARPRHMLGLPSTLFTPRSMESIEIDQKLQEIMKQTGYLTIGGQRYQAEINDLENLGEMGSGTCGQVWKMRFRKTGHIIAVKQMRRSGNKEENKRILMDVDVVLKSHDCPYIVQCFGTFITNTDVFIAMELMGTCAEKLKKRMQGPIPERILGKMTVAIVKALFYLKEKHGVIHRDVKPSNILLDERGQIKLCDFGISGRLVDSKAKTRSAGCAAYMAPERIDPPDPTKPDYDIRADVWSLGISLVELATGQFPYKNCKTDFEVLTKVLQEEPPLLPGHMGFSGDFQSFVKDCLTKDHRKRPKYNKLLEHNFIKRYETLEVDVASWFKDVMAKTESPRTSGVLSQHHLPFFRPLFSLELSDAEDAFPRRAGPLEVPADSRVFVQAALARPSPRWGLSLHRCSVTPSSRPASGPALVLLSGGCPADASVAFPPPSHPDATRPARFSFRLRPVFNASVQFLHCQLSRCRLLQGVRRTREALTSPPKKLRCLPQDEACAGVGSGSGSGESLGADSPHLHTLTQPIVVTVPRPPPRPHKSLPGRAVLPQPPAPAPGALEPAPVVALVLAAFVLGAALAAGLGLVCAHSGTPSLFPTSRPGIVRIPACEASGFLDLPPLCPKHPPGGALTLAQEPLPSSASTPKPAN</sequence>
<feature type="compositionally biased region" description="Low complexity" evidence="28">
    <location>
        <begin position="36"/>
        <end position="63"/>
    </location>
</feature>
<keyword evidence="12" id="KW-0067">ATP-binding</keyword>
<comment type="catalytic activity">
    <reaction evidence="22">
        <text>L-threonyl-[protein] + ATP = O-phospho-L-threonyl-[protein] + ADP + H(+)</text>
        <dbReference type="Rhea" id="RHEA:46608"/>
        <dbReference type="Rhea" id="RHEA-COMP:11060"/>
        <dbReference type="Rhea" id="RHEA-COMP:11605"/>
        <dbReference type="ChEBI" id="CHEBI:15378"/>
        <dbReference type="ChEBI" id="CHEBI:30013"/>
        <dbReference type="ChEBI" id="CHEBI:30616"/>
        <dbReference type="ChEBI" id="CHEBI:61977"/>
        <dbReference type="ChEBI" id="CHEBI:456216"/>
        <dbReference type="EC" id="2.7.12.2"/>
    </reaction>
</comment>
<dbReference type="FunFam" id="3.30.200.20:FF:000040">
    <property type="entry name" value="Dual specificity mitogen-activated protein kinase kinase"/>
    <property type="match status" value="1"/>
</dbReference>
<keyword evidence="10" id="KW-0547">Nucleotide-binding</keyword>
<feature type="compositionally biased region" description="Basic and acidic residues" evidence="28">
    <location>
        <begin position="18"/>
        <end position="30"/>
    </location>
</feature>
<dbReference type="InterPro" id="IPR011009">
    <property type="entry name" value="Kinase-like_dom_sf"/>
</dbReference>
<comment type="catalytic activity">
    <reaction evidence="21">
        <text>L-seryl-[protein] + ATP = O-phospho-L-seryl-[protein] + ADP + H(+)</text>
        <dbReference type="Rhea" id="RHEA:17989"/>
        <dbReference type="Rhea" id="RHEA-COMP:9863"/>
        <dbReference type="Rhea" id="RHEA-COMP:11604"/>
        <dbReference type="ChEBI" id="CHEBI:15378"/>
        <dbReference type="ChEBI" id="CHEBI:29999"/>
        <dbReference type="ChEBI" id="CHEBI:30616"/>
        <dbReference type="ChEBI" id="CHEBI:83421"/>
        <dbReference type="ChEBI" id="CHEBI:456216"/>
        <dbReference type="EC" id="2.7.12.2"/>
    </reaction>
</comment>
<reference evidence="31" key="1">
    <citation type="submission" date="2019-04" db="EMBL/GenBank/DDBJ databases">
        <authorList>
            <person name="Alioto T."/>
            <person name="Alioto T."/>
        </authorList>
    </citation>
    <scope>NUCLEOTIDE SEQUENCE [LARGE SCALE GENOMIC DNA]</scope>
</reference>
<keyword evidence="9" id="KW-0479">Metal-binding</keyword>
<keyword evidence="4" id="KW-0963">Cytoplasm</keyword>
<evidence type="ECO:0000256" key="12">
    <source>
        <dbReference type="ARBA" id="ARBA00022840"/>
    </source>
</evidence>
<evidence type="ECO:0000256" key="19">
    <source>
        <dbReference type="ARBA" id="ARBA00038035"/>
    </source>
</evidence>
<evidence type="ECO:0000256" key="6">
    <source>
        <dbReference type="ARBA" id="ARBA00022553"/>
    </source>
</evidence>
<evidence type="ECO:0000256" key="2">
    <source>
        <dbReference type="ARBA" id="ARBA00004123"/>
    </source>
</evidence>